<dbReference type="Gene3D" id="1.20.1280.50">
    <property type="match status" value="1"/>
</dbReference>
<dbReference type="AlphaFoldDB" id="A0A1Y2DA58"/>
<dbReference type="PROSITE" id="PS50181">
    <property type="entry name" value="FBOX"/>
    <property type="match status" value="1"/>
</dbReference>
<dbReference type="SMART" id="SM00256">
    <property type="entry name" value="FBOX"/>
    <property type="match status" value="1"/>
</dbReference>
<organism evidence="2 3">
    <name type="scientific">Pseudomassariella vexata</name>
    <dbReference type="NCBI Taxonomy" id="1141098"/>
    <lineage>
        <taxon>Eukaryota</taxon>
        <taxon>Fungi</taxon>
        <taxon>Dikarya</taxon>
        <taxon>Ascomycota</taxon>
        <taxon>Pezizomycotina</taxon>
        <taxon>Sordariomycetes</taxon>
        <taxon>Xylariomycetidae</taxon>
        <taxon>Amphisphaeriales</taxon>
        <taxon>Pseudomassariaceae</taxon>
        <taxon>Pseudomassariella</taxon>
    </lineage>
</organism>
<gene>
    <name evidence="2" type="ORF">BCR38DRAFT_490813</name>
</gene>
<dbReference type="GeneID" id="63780783"/>
<dbReference type="InterPro" id="IPR036047">
    <property type="entry name" value="F-box-like_dom_sf"/>
</dbReference>
<dbReference type="InParanoid" id="A0A1Y2DA58"/>
<reference evidence="2 3" key="1">
    <citation type="submission" date="2016-07" db="EMBL/GenBank/DDBJ databases">
        <title>Pervasive Adenine N6-methylation of Active Genes in Fungi.</title>
        <authorList>
            <consortium name="DOE Joint Genome Institute"/>
            <person name="Mondo S.J."/>
            <person name="Dannebaum R.O."/>
            <person name="Kuo R.C."/>
            <person name="Labutti K."/>
            <person name="Haridas S."/>
            <person name="Kuo A."/>
            <person name="Salamov A."/>
            <person name="Ahrendt S.R."/>
            <person name="Lipzen A."/>
            <person name="Sullivan W."/>
            <person name="Andreopoulos W.B."/>
            <person name="Clum A."/>
            <person name="Lindquist E."/>
            <person name="Daum C."/>
            <person name="Ramamoorthy G.K."/>
            <person name="Gryganskyi A."/>
            <person name="Culley D."/>
            <person name="Magnuson J.K."/>
            <person name="James T.Y."/>
            <person name="O'Malley M.A."/>
            <person name="Stajich J.E."/>
            <person name="Spatafora J.W."/>
            <person name="Visel A."/>
            <person name="Grigoriev I.V."/>
        </authorList>
    </citation>
    <scope>NUCLEOTIDE SEQUENCE [LARGE SCALE GENOMIC DNA]</scope>
    <source>
        <strain evidence="2 3">CBS 129021</strain>
    </source>
</reference>
<keyword evidence="3" id="KW-1185">Reference proteome</keyword>
<dbReference type="Pfam" id="PF12937">
    <property type="entry name" value="F-box-like"/>
    <property type="match status" value="1"/>
</dbReference>
<evidence type="ECO:0000313" key="2">
    <source>
        <dbReference type="EMBL" id="ORY56158.1"/>
    </source>
</evidence>
<evidence type="ECO:0000259" key="1">
    <source>
        <dbReference type="PROSITE" id="PS50181"/>
    </source>
</evidence>
<dbReference type="RefSeq" id="XP_040710004.1">
    <property type="nucleotide sequence ID" value="XM_040864571.1"/>
</dbReference>
<feature type="domain" description="F-box" evidence="1">
    <location>
        <begin position="54"/>
        <end position="108"/>
    </location>
</feature>
<dbReference type="STRING" id="1141098.A0A1Y2DA58"/>
<dbReference type="EMBL" id="MCFJ01000024">
    <property type="protein sequence ID" value="ORY56158.1"/>
    <property type="molecule type" value="Genomic_DNA"/>
</dbReference>
<dbReference type="Proteomes" id="UP000193689">
    <property type="component" value="Unassembled WGS sequence"/>
</dbReference>
<accession>A0A1Y2DA58</accession>
<proteinExistence type="predicted"/>
<sequence length="535" mass="60099">MDNQLCQTLGNLRLADDQPDYHARKKNLSRLMKDLTSNEIRLLKQILSQVTLQTDIISRLPLELVLSISNYLDPRDILTCFAISKTWRAGFKSEQVIFALADRVFPSLVYNEPNAGETRLHSDSVVKALCTWTKIAEGRYGIKAMTKYRGDAETSFVADTEVYSATELESMSNRAPLHVSGSPDGALDSVKALYGYGKIAWSTTTDGVVVLDCLRTRSRQIFAASGMRLADTGLVPLALGDKLVVAGMYHYLCGWDIETGTHKRVTLPCQLEDAATIGFKVVVWMTNKEMLIWDFGRSLLPVALPESLLTTCLDNIQCQVHPNSSTVLLNALDASTAVQGSLRYTLYEFSDRKLAQTYCFDLPREDPKGKLLRGQPLDHLGHKFIRADSYGLFTMGGFKYFVDRSETGSISRFLIVQFNVYKKRFSLQYFDIPEIGVGTSNFSWHVWNNQLFVQPDHFEENSAGYERALSTIYQFKSETSATGGGRPGQGREWQELSQKPRSEYVCVHGDDDFLLLLGDREYTSWSFASNDLDSA</sequence>
<dbReference type="OrthoDB" id="5295250at2759"/>
<name>A0A1Y2DA58_9PEZI</name>
<comment type="caution">
    <text evidence="2">The sequence shown here is derived from an EMBL/GenBank/DDBJ whole genome shotgun (WGS) entry which is preliminary data.</text>
</comment>
<dbReference type="SUPFAM" id="SSF81383">
    <property type="entry name" value="F-box domain"/>
    <property type="match status" value="1"/>
</dbReference>
<evidence type="ECO:0000313" key="3">
    <source>
        <dbReference type="Proteomes" id="UP000193689"/>
    </source>
</evidence>
<dbReference type="InterPro" id="IPR001810">
    <property type="entry name" value="F-box_dom"/>
</dbReference>
<protein>
    <recommendedName>
        <fullName evidence="1">F-box domain-containing protein</fullName>
    </recommendedName>
</protein>